<organism evidence="1 2">
    <name type="scientific">Ignelater luminosus</name>
    <name type="common">Cucubano</name>
    <name type="synonym">Pyrophorus luminosus</name>
    <dbReference type="NCBI Taxonomy" id="2038154"/>
    <lineage>
        <taxon>Eukaryota</taxon>
        <taxon>Metazoa</taxon>
        <taxon>Ecdysozoa</taxon>
        <taxon>Arthropoda</taxon>
        <taxon>Hexapoda</taxon>
        <taxon>Insecta</taxon>
        <taxon>Pterygota</taxon>
        <taxon>Neoptera</taxon>
        <taxon>Endopterygota</taxon>
        <taxon>Coleoptera</taxon>
        <taxon>Polyphaga</taxon>
        <taxon>Elateriformia</taxon>
        <taxon>Elateroidea</taxon>
        <taxon>Elateridae</taxon>
        <taxon>Agrypninae</taxon>
        <taxon>Pyrophorini</taxon>
        <taxon>Ignelater</taxon>
    </lineage>
</organism>
<comment type="caution">
    <text evidence="1">The sequence shown here is derived from an EMBL/GenBank/DDBJ whole genome shotgun (WGS) entry which is preliminary data.</text>
</comment>
<dbReference type="Proteomes" id="UP000801492">
    <property type="component" value="Unassembled WGS sequence"/>
</dbReference>
<sequence>MARGGSLRGATQDLGAFHRKSPLALGQRFSNWKHAYERLRVHEISLGHKNCVLKMKMQGLAVFRIDSKLFEQLEDERKYWRNVLLRVVVAVECLAARGLSLRGKTDKFGSLDLNLETL</sequence>
<evidence type="ECO:0000313" key="2">
    <source>
        <dbReference type="Proteomes" id="UP000801492"/>
    </source>
</evidence>
<dbReference type="EMBL" id="VTPC01000418">
    <property type="protein sequence ID" value="KAF2905856.1"/>
    <property type="molecule type" value="Genomic_DNA"/>
</dbReference>
<proteinExistence type="predicted"/>
<name>A0A8K0DM38_IGNLU</name>
<evidence type="ECO:0000313" key="1">
    <source>
        <dbReference type="EMBL" id="KAF2905856.1"/>
    </source>
</evidence>
<keyword evidence="2" id="KW-1185">Reference proteome</keyword>
<protein>
    <submittedName>
        <fullName evidence="1">Uncharacterized protein</fullName>
    </submittedName>
</protein>
<dbReference type="OrthoDB" id="1427281at2759"/>
<gene>
    <name evidence="1" type="ORF">ILUMI_00320</name>
</gene>
<dbReference type="AlphaFoldDB" id="A0A8K0DM38"/>
<reference evidence="1" key="1">
    <citation type="submission" date="2019-08" db="EMBL/GenBank/DDBJ databases">
        <title>The genome of the North American firefly Photinus pyralis.</title>
        <authorList>
            <consortium name="Photinus pyralis genome working group"/>
            <person name="Fallon T.R."/>
            <person name="Sander Lower S.E."/>
            <person name="Weng J.-K."/>
        </authorList>
    </citation>
    <scope>NUCLEOTIDE SEQUENCE</scope>
    <source>
        <strain evidence="1">TRF0915ILg1</strain>
        <tissue evidence="1">Whole body</tissue>
    </source>
</reference>
<accession>A0A8K0DM38</accession>